<dbReference type="Proteomes" id="UP001162480">
    <property type="component" value="Chromosome 7"/>
</dbReference>
<dbReference type="AlphaFoldDB" id="A0AA36B2E2"/>
<dbReference type="EMBL" id="OX597820">
    <property type="protein sequence ID" value="CAI9725966.1"/>
    <property type="molecule type" value="Genomic_DNA"/>
</dbReference>
<keyword evidence="2" id="KW-1185">Reference proteome</keyword>
<proteinExistence type="predicted"/>
<accession>A0AA36B2E2</accession>
<evidence type="ECO:0000313" key="1">
    <source>
        <dbReference type="EMBL" id="CAI9725966.1"/>
    </source>
</evidence>
<name>A0AA36B2E2_OCTVU</name>
<evidence type="ECO:0000313" key="2">
    <source>
        <dbReference type="Proteomes" id="UP001162480"/>
    </source>
</evidence>
<protein>
    <submittedName>
        <fullName evidence="1">Uncharacterized protein</fullName>
    </submittedName>
</protein>
<sequence length="69" mass="7686">MSEMRCSSENKHRIALVVVVIFNPSQAKPSRLLQCSHCVDFGPVAVYSRPNGAQSELWSPLRRLWAGSS</sequence>
<organism evidence="1 2">
    <name type="scientific">Octopus vulgaris</name>
    <name type="common">Common octopus</name>
    <dbReference type="NCBI Taxonomy" id="6645"/>
    <lineage>
        <taxon>Eukaryota</taxon>
        <taxon>Metazoa</taxon>
        <taxon>Spiralia</taxon>
        <taxon>Lophotrochozoa</taxon>
        <taxon>Mollusca</taxon>
        <taxon>Cephalopoda</taxon>
        <taxon>Coleoidea</taxon>
        <taxon>Octopodiformes</taxon>
        <taxon>Octopoda</taxon>
        <taxon>Incirrata</taxon>
        <taxon>Octopodidae</taxon>
        <taxon>Octopus</taxon>
    </lineage>
</organism>
<gene>
    <name evidence="1" type="ORF">OCTVUL_1B011849</name>
</gene>
<reference evidence="1" key="1">
    <citation type="submission" date="2023-08" db="EMBL/GenBank/DDBJ databases">
        <authorList>
            <person name="Alioto T."/>
            <person name="Alioto T."/>
            <person name="Gomez Garrido J."/>
        </authorList>
    </citation>
    <scope>NUCLEOTIDE SEQUENCE</scope>
</reference>